<proteinExistence type="predicted"/>
<keyword evidence="2" id="KW-1185">Reference proteome</keyword>
<protein>
    <submittedName>
        <fullName evidence="1">Uncharacterized protein</fullName>
    </submittedName>
</protein>
<evidence type="ECO:0000313" key="1">
    <source>
        <dbReference type="EMBL" id="QRC95578.1"/>
    </source>
</evidence>
<dbReference type="Proteomes" id="UP000663193">
    <property type="component" value="Chromosome 5"/>
</dbReference>
<dbReference type="VEuPathDB" id="FungiDB:JI435_432470"/>
<name>A0A7U2HYQ3_PHANO</name>
<gene>
    <name evidence="1" type="ORF">JI435_432470</name>
</gene>
<accession>A0A7U2HYQ3</accession>
<dbReference type="EMBL" id="CP069027">
    <property type="protein sequence ID" value="QRC95578.1"/>
    <property type="molecule type" value="Genomic_DNA"/>
</dbReference>
<reference evidence="2" key="1">
    <citation type="journal article" date="2021" name="BMC Genomics">
        <title>Chromosome-level genome assembly and manually-curated proteome of model necrotroph Parastagonospora nodorum Sn15 reveals a genome-wide trove of candidate effector homologs, and redundancy of virulence-related functions within an accessory chromosome.</title>
        <authorList>
            <person name="Bertazzoni S."/>
            <person name="Jones D.A.B."/>
            <person name="Phan H.T."/>
            <person name="Tan K.-C."/>
            <person name="Hane J.K."/>
        </authorList>
    </citation>
    <scope>NUCLEOTIDE SEQUENCE [LARGE SCALE GENOMIC DNA]</scope>
    <source>
        <strain evidence="2">SN15 / ATCC MYA-4574 / FGSC 10173)</strain>
    </source>
</reference>
<sequence length="111" mass="12516">MPVNLRRRSNVERVCLQLDVSEYGLDALSYGVVDDQDKRLVCHCTSFVCKRPKRQRISLDLMLQDNHTVLGIAASWARSFSFSVLQEGQELLPSYGTYMHLSVALGGERAV</sequence>
<organism evidence="1 2">
    <name type="scientific">Phaeosphaeria nodorum (strain SN15 / ATCC MYA-4574 / FGSC 10173)</name>
    <name type="common">Glume blotch fungus</name>
    <name type="synonym">Parastagonospora nodorum</name>
    <dbReference type="NCBI Taxonomy" id="321614"/>
    <lineage>
        <taxon>Eukaryota</taxon>
        <taxon>Fungi</taxon>
        <taxon>Dikarya</taxon>
        <taxon>Ascomycota</taxon>
        <taxon>Pezizomycotina</taxon>
        <taxon>Dothideomycetes</taxon>
        <taxon>Pleosporomycetidae</taxon>
        <taxon>Pleosporales</taxon>
        <taxon>Pleosporineae</taxon>
        <taxon>Phaeosphaeriaceae</taxon>
        <taxon>Parastagonospora</taxon>
    </lineage>
</organism>
<dbReference type="AlphaFoldDB" id="A0A7U2HYQ3"/>
<evidence type="ECO:0000313" key="2">
    <source>
        <dbReference type="Proteomes" id="UP000663193"/>
    </source>
</evidence>